<gene>
    <name evidence="2" type="ORF">ACERK3_14130</name>
</gene>
<keyword evidence="1" id="KW-0812">Transmembrane</keyword>
<evidence type="ECO:0000313" key="3">
    <source>
        <dbReference type="Proteomes" id="UP001575105"/>
    </source>
</evidence>
<comment type="caution">
    <text evidence="2">The sequence shown here is derived from an EMBL/GenBank/DDBJ whole genome shotgun (WGS) entry which is preliminary data.</text>
</comment>
<name>A0ABV4UAU4_9BACT</name>
<keyword evidence="1" id="KW-1133">Transmembrane helix</keyword>
<reference evidence="2 3" key="1">
    <citation type="submission" date="2024-08" db="EMBL/GenBank/DDBJ databases">
        <title>Whole-genome sequencing of halo(alkali)philic microorganisms from hypersaline lakes.</title>
        <authorList>
            <person name="Sorokin D.Y."/>
            <person name="Merkel A.Y."/>
            <person name="Messina E."/>
            <person name="Yakimov M."/>
        </authorList>
    </citation>
    <scope>NUCLEOTIDE SEQUENCE [LARGE SCALE GENOMIC DNA]</scope>
    <source>
        <strain evidence="2 3">AB-hyl4</strain>
    </source>
</reference>
<keyword evidence="1" id="KW-0472">Membrane</keyword>
<dbReference type="RefSeq" id="WP_425346342.1">
    <property type="nucleotide sequence ID" value="NZ_JBGUBD010000008.1"/>
</dbReference>
<evidence type="ECO:0000256" key="1">
    <source>
        <dbReference type="SAM" id="Phobius"/>
    </source>
</evidence>
<organism evidence="2 3">
    <name type="scientific">Natronomicrosphaera hydrolytica</name>
    <dbReference type="NCBI Taxonomy" id="3242702"/>
    <lineage>
        <taxon>Bacteria</taxon>
        <taxon>Pseudomonadati</taxon>
        <taxon>Planctomycetota</taxon>
        <taxon>Phycisphaerae</taxon>
        <taxon>Phycisphaerales</taxon>
        <taxon>Phycisphaeraceae</taxon>
        <taxon>Natronomicrosphaera</taxon>
    </lineage>
</organism>
<evidence type="ECO:0000313" key="2">
    <source>
        <dbReference type="EMBL" id="MFA9479423.1"/>
    </source>
</evidence>
<dbReference type="Proteomes" id="UP001575105">
    <property type="component" value="Unassembled WGS sequence"/>
</dbReference>
<accession>A0ABV4UAU4</accession>
<proteinExistence type="predicted"/>
<protein>
    <submittedName>
        <fullName evidence="2">Uncharacterized protein</fullName>
    </submittedName>
</protein>
<dbReference type="EMBL" id="JBGUBD010000008">
    <property type="protein sequence ID" value="MFA9479423.1"/>
    <property type="molecule type" value="Genomic_DNA"/>
</dbReference>
<sequence>MNDPSPWLTHLGSAALAAAITLVLAWLMLPVKRRQLQTANEIDLDAFKEQRAISRADEDEQIARMGKLTEMYVTHRKHGITPNDLHRYRQQIVTASDESISSVRPVQDELGPNGHPVGLSPNGDKVEWLPNEEELGGEPWPMILLRNESDLHAAAQEMFERVWWVRHHVLKEQHPKEWADTPEDIRNRAESKAAEIESKYGRESLVLDDFEWGVVNGKLSALRWVTGSEWDMLDT</sequence>
<feature type="transmembrane region" description="Helical" evidence="1">
    <location>
        <begin position="6"/>
        <end position="29"/>
    </location>
</feature>
<keyword evidence="3" id="KW-1185">Reference proteome</keyword>